<evidence type="ECO:0000313" key="2">
    <source>
        <dbReference type="Proteomes" id="UP000255070"/>
    </source>
</evidence>
<dbReference type="Proteomes" id="UP000255070">
    <property type="component" value="Unassembled WGS sequence"/>
</dbReference>
<organism evidence="1 2">
    <name type="scientific">Comamonas testosteroni</name>
    <name type="common">Pseudomonas testosteroni</name>
    <dbReference type="NCBI Taxonomy" id="285"/>
    <lineage>
        <taxon>Bacteria</taxon>
        <taxon>Pseudomonadati</taxon>
        <taxon>Pseudomonadota</taxon>
        <taxon>Betaproteobacteria</taxon>
        <taxon>Burkholderiales</taxon>
        <taxon>Comamonadaceae</taxon>
        <taxon>Comamonas</taxon>
    </lineage>
</organism>
<protein>
    <submittedName>
        <fullName evidence="1">Uncharacterized protein</fullName>
    </submittedName>
</protein>
<reference evidence="1 2" key="1">
    <citation type="submission" date="2018-06" db="EMBL/GenBank/DDBJ databases">
        <authorList>
            <consortium name="Pathogen Informatics"/>
            <person name="Doyle S."/>
        </authorList>
    </citation>
    <scope>NUCLEOTIDE SEQUENCE [LARGE SCALE GENOMIC DNA]</scope>
    <source>
        <strain evidence="1 2">NCTC10698</strain>
    </source>
</reference>
<keyword evidence="2" id="KW-1185">Reference proteome</keyword>
<dbReference type="EMBL" id="UFXL01000001">
    <property type="protein sequence ID" value="SUY79546.1"/>
    <property type="molecule type" value="Genomic_DNA"/>
</dbReference>
<accession>A0A8B4S9I7</accession>
<sequence>MIGGISATSPFLLLRAWNWPSRLMLATALFGLKGLVVLSQGDQDCTAEEQQDCQSYPKLKVRDAALGIQSKSCRTRKCSTDHQQCSEFAAQHGFGLYFSINDCSSAAMQAWYPSLHGTHTWITSAKSYFRR</sequence>
<evidence type="ECO:0000313" key="1">
    <source>
        <dbReference type="EMBL" id="SUY79546.1"/>
    </source>
</evidence>
<dbReference type="AlphaFoldDB" id="A0A8B4S9I7"/>
<comment type="caution">
    <text evidence="1">The sequence shown here is derived from an EMBL/GenBank/DDBJ whole genome shotgun (WGS) entry which is preliminary data.</text>
</comment>
<gene>
    <name evidence="1" type="ORF">NCTC10698_04487</name>
</gene>
<name>A0A8B4S9I7_COMTE</name>
<proteinExistence type="predicted"/>